<feature type="non-terminal residue" evidence="1">
    <location>
        <position position="1"/>
    </location>
</feature>
<comment type="caution">
    <text evidence="1">The sequence shown here is derived from an EMBL/GenBank/DDBJ whole genome shotgun (WGS) entry which is preliminary data.</text>
</comment>
<dbReference type="EMBL" id="PJQD01000055">
    <property type="protein sequence ID" value="POY72258.1"/>
    <property type="molecule type" value="Genomic_DNA"/>
</dbReference>
<reference evidence="1 2" key="1">
    <citation type="journal article" date="2018" name="Front. Microbiol.">
        <title>Prospects for Fungal Bioremediation of Acidic Radioactive Waste Sites: Characterization and Genome Sequence of Rhodotorula taiwanensis MD1149.</title>
        <authorList>
            <person name="Tkavc R."/>
            <person name="Matrosova V.Y."/>
            <person name="Grichenko O.E."/>
            <person name="Gostincar C."/>
            <person name="Volpe R.P."/>
            <person name="Klimenkova P."/>
            <person name="Gaidamakova E.K."/>
            <person name="Zhou C.E."/>
            <person name="Stewart B.J."/>
            <person name="Lyman M.G."/>
            <person name="Malfatti S.A."/>
            <person name="Rubinfeld B."/>
            <person name="Courtot M."/>
            <person name="Singh J."/>
            <person name="Dalgard C.L."/>
            <person name="Hamilton T."/>
            <person name="Frey K.G."/>
            <person name="Gunde-Cimerman N."/>
            <person name="Dugan L."/>
            <person name="Daly M.J."/>
        </authorList>
    </citation>
    <scope>NUCLEOTIDE SEQUENCE [LARGE SCALE GENOMIC DNA]</scope>
    <source>
        <strain evidence="1 2">MD1149</strain>
    </source>
</reference>
<protein>
    <submittedName>
        <fullName evidence="1">Uncharacterized protein</fullName>
    </submittedName>
</protein>
<accession>A0A2S5B650</accession>
<organism evidence="1 2">
    <name type="scientific">Rhodotorula taiwanensis</name>
    <dbReference type="NCBI Taxonomy" id="741276"/>
    <lineage>
        <taxon>Eukaryota</taxon>
        <taxon>Fungi</taxon>
        <taxon>Dikarya</taxon>
        <taxon>Basidiomycota</taxon>
        <taxon>Pucciniomycotina</taxon>
        <taxon>Microbotryomycetes</taxon>
        <taxon>Sporidiobolales</taxon>
        <taxon>Sporidiobolaceae</taxon>
        <taxon>Rhodotorula</taxon>
    </lineage>
</organism>
<keyword evidence="2" id="KW-1185">Reference proteome</keyword>
<dbReference type="Proteomes" id="UP000237144">
    <property type="component" value="Unassembled WGS sequence"/>
</dbReference>
<evidence type="ECO:0000313" key="1">
    <source>
        <dbReference type="EMBL" id="POY72258.1"/>
    </source>
</evidence>
<dbReference type="AlphaFoldDB" id="A0A2S5B650"/>
<sequence>RRRFGLPVWLGRSGVQIEQLRLDFGSRCRTGHRCRRRVHRVRCRRRRGALSVSTTLFACVVVPNESLQRGARRVSTGTGLVPLHAPPPPPTQPPFRLSSSTSLYMGFFIRFGFILPSPHRSCTFLVGMYGRSLVDVARLGGTHADESTMSASTGSTFVAYDRRGGADKQSRSRGDTVGERRARVKRLLAKLNNCTWPSDAA</sequence>
<proteinExistence type="predicted"/>
<evidence type="ECO:0000313" key="2">
    <source>
        <dbReference type="Proteomes" id="UP000237144"/>
    </source>
</evidence>
<gene>
    <name evidence="1" type="ORF">BMF94_4766</name>
</gene>
<name>A0A2S5B650_9BASI</name>